<evidence type="ECO:0000259" key="9">
    <source>
        <dbReference type="Pfam" id="PF00156"/>
    </source>
</evidence>
<dbReference type="OrthoDB" id="5553476at2759"/>
<evidence type="ECO:0000256" key="6">
    <source>
        <dbReference type="ARBA" id="ARBA00022676"/>
    </source>
</evidence>
<dbReference type="Proteomes" id="UP000603453">
    <property type="component" value="Unassembled WGS sequence"/>
</dbReference>
<reference evidence="10" key="1">
    <citation type="submission" date="2020-12" db="EMBL/GenBank/DDBJ databases">
        <title>Metabolic potential, ecology and presence of endohyphal bacteria is reflected in genomic diversity of Mucoromycotina.</title>
        <authorList>
            <person name="Muszewska A."/>
            <person name="Okrasinska A."/>
            <person name="Steczkiewicz K."/>
            <person name="Drgas O."/>
            <person name="Orlowska M."/>
            <person name="Perlinska-Lenart U."/>
            <person name="Aleksandrzak-Piekarczyk T."/>
            <person name="Szatraj K."/>
            <person name="Zielenkiewicz U."/>
            <person name="Pilsyk S."/>
            <person name="Malc E."/>
            <person name="Mieczkowski P."/>
            <person name="Kruszewska J.S."/>
            <person name="Biernat P."/>
            <person name="Pawlowska J."/>
        </authorList>
    </citation>
    <scope>NUCLEOTIDE SEQUENCE</scope>
    <source>
        <strain evidence="10">WA0000017839</strain>
    </source>
</reference>
<dbReference type="SUPFAM" id="SSF53271">
    <property type="entry name" value="PRTase-like"/>
    <property type="match status" value="1"/>
</dbReference>
<dbReference type="GO" id="GO:0006207">
    <property type="term" value="P:'de novo' pyrimidine nucleobase biosynthetic process"/>
    <property type="evidence" value="ECO:0007669"/>
    <property type="project" value="TreeGrafter"/>
</dbReference>
<dbReference type="Pfam" id="PF00156">
    <property type="entry name" value="Pribosyltran"/>
    <property type="match status" value="1"/>
</dbReference>
<dbReference type="GO" id="GO:0005737">
    <property type="term" value="C:cytoplasm"/>
    <property type="evidence" value="ECO:0007669"/>
    <property type="project" value="TreeGrafter"/>
</dbReference>
<dbReference type="NCBIfam" id="TIGR00336">
    <property type="entry name" value="pyrE"/>
    <property type="match status" value="1"/>
</dbReference>
<protein>
    <recommendedName>
        <fullName evidence="5">orotate phosphoribosyltransferase</fullName>
        <ecNumber evidence="5">2.4.2.10</ecNumber>
    </recommendedName>
</protein>
<comment type="function">
    <text evidence="1">Catalyzes the transfer of a ribosyl phosphate group from 5-phosphoribose 1-diphosphate to orotate, leading to the formation of orotidine monophosphate (OMP).</text>
</comment>
<dbReference type="Gene3D" id="3.40.50.2020">
    <property type="match status" value="1"/>
</dbReference>
<keyword evidence="8" id="KW-0665">Pyrimidine biosynthesis</keyword>
<dbReference type="InterPro" id="IPR000836">
    <property type="entry name" value="PRTase_dom"/>
</dbReference>
<dbReference type="GO" id="GO:0046132">
    <property type="term" value="P:pyrimidine ribonucleoside biosynthetic process"/>
    <property type="evidence" value="ECO:0007669"/>
    <property type="project" value="TreeGrafter"/>
</dbReference>
<evidence type="ECO:0000256" key="8">
    <source>
        <dbReference type="ARBA" id="ARBA00022975"/>
    </source>
</evidence>
<evidence type="ECO:0000256" key="4">
    <source>
        <dbReference type="ARBA" id="ARBA00011738"/>
    </source>
</evidence>
<dbReference type="CDD" id="cd06223">
    <property type="entry name" value="PRTases_typeI"/>
    <property type="match status" value="1"/>
</dbReference>
<comment type="caution">
    <text evidence="10">The sequence shown here is derived from an EMBL/GenBank/DDBJ whole genome shotgun (WGS) entry which is preliminary data.</text>
</comment>
<dbReference type="UniPathway" id="UPA00070">
    <property type="reaction ID" value="UER00119"/>
</dbReference>
<evidence type="ECO:0000313" key="11">
    <source>
        <dbReference type="Proteomes" id="UP000603453"/>
    </source>
</evidence>
<dbReference type="HAMAP" id="MF_01208">
    <property type="entry name" value="PyrE"/>
    <property type="match status" value="1"/>
</dbReference>
<comment type="subunit">
    <text evidence="4">Homodimer.</text>
</comment>
<dbReference type="GO" id="GO:0044205">
    <property type="term" value="P:'de novo' UMP biosynthetic process"/>
    <property type="evidence" value="ECO:0007669"/>
    <property type="project" value="UniProtKB-UniPathway"/>
</dbReference>
<evidence type="ECO:0000256" key="7">
    <source>
        <dbReference type="ARBA" id="ARBA00022679"/>
    </source>
</evidence>
<dbReference type="InterPro" id="IPR029057">
    <property type="entry name" value="PRTase-like"/>
</dbReference>
<feature type="domain" description="Phosphoribosyltransferase" evidence="9">
    <location>
        <begin position="48"/>
        <end position="158"/>
    </location>
</feature>
<proteinExistence type="inferred from homology"/>
<dbReference type="PANTHER" id="PTHR46683:SF1">
    <property type="entry name" value="OROTATE PHOSPHORIBOSYLTRANSFERASE 1-RELATED"/>
    <property type="match status" value="1"/>
</dbReference>
<dbReference type="FunFam" id="3.40.50.2020:FF:000008">
    <property type="entry name" value="Orotate phosphoribosyltransferase"/>
    <property type="match status" value="1"/>
</dbReference>
<comment type="similarity">
    <text evidence="3">Belongs to the purine/pyrimidine phosphoribosyltransferase family. PyrE subfamily.</text>
</comment>
<evidence type="ECO:0000256" key="5">
    <source>
        <dbReference type="ARBA" id="ARBA00011971"/>
    </source>
</evidence>
<dbReference type="EMBL" id="JAEPRD010000176">
    <property type="protein sequence ID" value="KAG2195197.1"/>
    <property type="molecule type" value="Genomic_DNA"/>
</dbReference>
<organism evidence="10 11">
    <name type="scientific">Mucor saturninus</name>
    <dbReference type="NCBI Taxonomy" id="64648"/>
    <lineage>
        <taxon>Eukaryota</taxon>
        <taxon>Fungi</taxon>
        <taxon>Fungi incertae sedis</taxon>
        <taxon>Mucoromycota</taxon>
        <taxon>Mucoromycotina</taxon>
        <taxon>Mucoromycetes</taxon>
        <taxon>Mucorales</taxon>
        <taxon>Mucorineae</taxon>
        <taxon>Mucoraceae</taxon>
        <taxon>Mucor</taxon>
    </lineage>
</organism>
<evidence type="ECO:0000256" key="3">
    <source>
        <dbReference type="ARBA" id="ARBA00006340"/>
    </source>
</evidence>
<dbReference type="AlphaFoldDB" id="A0A8H7QM46"/>
<sequence length="218" mass="23873">MKAYQREFIEFALKNEVLKFGSFHLKSGRTSPYFINAGLFNSGKTLGAIGTFYAAALQDAGFEYDVLFGPAYKGIPLVCATALSLANDYDKDAPFAFNRKEKKDHGEGGSIVGTPLNGKIVIIDDVITAGTAINESIEIIKDNHAQLAGVLVAVDRAEIAPDGSGKSAIQAIEEKHKIEIRAIISMDHIMEFMEEKGTYENELKLMKEYKAQYGIKKA</sequence>
<gene>
    <name evidence="10" type="ORF">INT47_006728</name>
</gene>
<keyword evidence="6" id="KW-0328">Glycosyltransferase</keyword>
<accession>A0A8H7QM46</accession>
<dbReference type="PANTHER" id="PTHR46683">
    <property type="entry name" value="OROTATE PHOSPHORIBOSYLTRANSFERASE 1-RELATED"/>
    <property type="match status" value="1"/>
</dbReference>
<name>A0A8H7QM46_9FUNG</name>
<dbReference type="EC" id="2.4.2.10" evidence="5"/>
<keyword evidence="7" id="KW-0808">Transferase</keyword>
<comment type="pathway">
    <text evidence="2">Pyrimidine metabolism; UMP biosynthesis via de novo pathway; UMP from orotate: step 1/2.</text>
</comment>
<dbReference type="InterPro" id="IPR023031">
    <property type="entry name" value="OPRT"/>
</dbReference>
<dbReference type="InterPro" id="IPR004467">
    <property type="entry name" value="Or_phspho_trans_dom"/>
</dbReference>
<evidence type="ECO:0000256" key="2">
    <source>
        <dbReference type="ARBA" id="ARBA00004889"/>
    </source>
</evidence>
<dbReference type="GO" id="GO:0004588">
    <property type="term" value="F:orotate phosphoribosyltransferase activity"/>
    <property type="evidence" value="ECO:0007669"/>
    <property type="project" value="UniProtKB-EC"/>
</dbReference>
<evidence type="ECO:0000256" key="1">
    <source>
        <dbReference type="ARBA" id="ARBA00003769"/>
    </source>
</evidence>
<evidence type="ECO:0000313" key="10">
    <source>
        <dbReference type="EMBL" id="KAG2195197.1"/>
    </source>
</evidence>
<keyword evidence="11" id="KW-1185">Reference proteome</keyword>